<keyword evidence="4 6" id="KW-1133">Transmembrane helix</keyword>
<evidence type="ECO:0000256" key="6">
    <source>
        <dbReference type="SAM" id="Phobius"/>
    </source>
</evidence>
<dbReference type="PANTHER" id="PTHR33545:SF3">
    <property type="entry name" value="UPF0750 MEMBRANE PROTEIN YQFU"/>
    <property type="match status" value="1"/>
</dbReference>
<dbReference type="InterPro" id="IPR051461">
    <property type="entry name" value="UPF0750_membrane"/>
</dbReference>
<keyword evidence="8" id="KW-1185">Reference proteome</keyword>
<evidence type="ECO:0000313" key="8">
    <source>
        <dbReference type="Proteomes" id="UP000553776"/>
    </source>
</evidence>
<protein>
    <submittedName>
        <fullName evidence="7">YitT family protein</fullName>
    </submittedName>
</protein>
<proteinExistence type="predicted"/>
<evidence type="ECO:0000256" key="2">
    <source>
        <dbReference type="ARBA" id="ARBA00022475"/>
    </source>
</evidence>
<dbReference type="InterPro" id="IPR003740">
    <property type="entry name" value="YitT"/>
</dbReference>
<organism evidence="7 8">
    <name type="scientific">Cohnella xylanilytica</name>
    <dbReference type="NCBI Taxonomy" id="557555"/>
    <lineage>
        <taxon>Bacteria</taxon>
        <taxon>Bacillati</taxon>
        <taxon>Bacillota</taxon>
        <taxon>Bacilli</taxon>
        <taxon>Bacillales</taxon>
        <taxon>Paenibacillaceae</taxon>
        <taxon>Cohnella</taxon>
    </lineage>
</organism>
<evidence type="ECO:0000256" key="5">
    <source>
        <dbReference type="ARBA" id="ARBA00023136"/>
    </source>
</evidence>
<evidence type="ECO:0000313" key="7">
    <source>
        <dbReference type="EMBL" id="MBB6692104.1"/>
    </source>
</evidence>
<feature type="transmembrane region" description="Helical" evidence="6">
    <location>
        <begin position="79"/>
        <end position="100"/>
    </location>
</feature>
<evidence type="ECO:0000256" key="3">
    <source>
        <dbReference type="ARBA" id="ARBA00022692"/>
    </source>
</evidence>
<accession>A0A841U2C4</accession>
<comment type="caution">
    <text evidence="7">The sequence shown here is derived from an EMBL/GenBank/DDBJ whole genome shotgun (WGS) entry which is preliminary data.</text>
</comment>
<name>A0A841U2C4_9BACL</name>
<evidence type="ECO:0000256" key="4">
    <source>
        <dbReference type="ARBA" id="ARBA00022989"/>
    </source>
</evidence>
<gene>
    <name evidence="7" type="ORF">H7B90_11900</name>
</gene>
<dbReference type="GO" id="GO:0005886">
    <property type="term" value="C:plasma membrane"/>
    <property type="evidence" value="ECO:0007669"/>
    <property type="project" value="UniProtKB-SubCell"/>
</dbReference>
<keyword evidence="3 6" id="KW-0812">Transmembrane</keyword>
<evidence type="ECO:0000256" key="1">
    <source>
        <dbReference type="ARBA" id="ARBA00004651"/>
    </source>
</evidence>
<dbReference type="Pfam" id="PF02588">
    <property type="entry name" value="YitT_membrane"/>
    <property type="match status" value="1"/>
</dbReference>
<feature type="transmembrane region" description="Helical" evidence="6">
    <location>
        <begin position="46"/>
        <end position="67"/>
    </location>
</feature>
<feature type="transmembrane region" description="Helical" evidence="6">
    <location>
        <begin position="112"/>
        <end position="133"/>
    </location>
</feature>
<sequence>MTKLSLARTERARLGRNAGAATGAMLAAAGLELFLIPHGMTAGGAIGVSALIAFLADARLGLLLLLLHAVFLLAGYRRIVGLFGHPAVIGLAVLSLGTLVLHPLPALTGDPLLAALMGGALLGAGSGVALRIGGFTDVSHFVKLRWSSPAISKGFHALNAALFLGVGLAYGWERALYSLLAFALAAEATRLMLRGYPFWKLMWIWSEREDDVRAALASEGKREFVETVGEEASPGGTRPVLLCRVHRLEEERLRRLVREADPDARLALSPVGEDGRIPFTR</sequence>
<dbReference type="RefSeq" id="WP_185136097.1">
    <property type="nucleotide sequence ID" value="NZ_BORM01000004.1"/>
</dbReference>
<dbReference type="AlphaFoldDB" id="A0A841U2C4"/>
<dbReference type="Proteomes" id="UP000553776">
    <property type="component" value="Unassembled WGS sequence"/>
</dbReference>
<keyword evidence="5 6" id="KW-0472">Membrane</keyword>
<keyword evidence="2" id="KW-1003">Cell membrane</keyword>
<dbReference type="PANTHER" id="PTHR33545">
    <property type="entry name" value="UPF0750 MEMBRANE PROTEIN YITT-RELATED"/>
    <property type="match status" value="1"/>
</dbReference>
<feature type="transmembrane region" description="Helical" evidence="6">
    <location>
        <begin position="154"/>
        <end position="170"/>
    </location>
</feature>
<feature type="transmembrane region" description="Helical" evidence="6">
    <location>
        <begin position="20"/>
        <end position="40"/>
    </location>
</feature>
<comment type="subcellular location">
    <subcellularLocation>
        <location evidence="1">Cell membrane</location>
        <topology evidence="1">Multi-pass membrane protein</topology>
    </subcellularLocation>
</comment>
<dbReference type="EMBL" id="JACJVR010000047">
    <property type="protein sequence ID" value="MBB6692104.1"/>
    <property type="molecule type" value="Genomic_DNA"/>
</dbReference>
<reference evidence="7 8" key="1">
    <citation type="submission" date="2020-08" db="EMBL/GenBank/DDBJ databases">
        <title>Cohnella phylogeny.</title>
        <authorList>
            <person name="Dunlap C."/>
        </authorList>
    </citation>
    <scope>NUCLEOTIDE SEQUENCE [LARGE SCALE GENOMIC DNA]</scope>
    <source>
        <strain evidence="7 8">DSM 25239</strain>
    </source>
</reference>